<organism evidence="1 2">
    <name type="scientific">Plakobranchus ocellatus</name>
    <dbReference type="NCBI Taxonomy" id="259542"/>
    <lineage>
        <taxon>Eukaryota</taxon>
        <taxon>Metazoa</taxon>
        <taxon>Spiralia</taxon>
        <taxon>Lophotrochozoa</taxon>
        <taxon>Mollusca</taxon>
        <taxon>Gastropoda</taxon>
        <taxon>Heterobranchia</taxon>
        <taxon>Euthyneura</taxon>
        <taxon>Panpulmonata</taxon>
        <taxon>Sacoglossa</taxon>
        <taxon>Placobranchoidea</taxon>
        <taxon>Plakobranchidae</taxon>
        <taxon>Plakobranchus</taxon>
    </lineage>
</organism>
<accession>A0AAV3Z237</accession>
<comment type="caution">
    <text evidence="1">The sequence shown here is derived from an EMBL/GenBank/DDBJ whole genome shotgun (WGS) entry which is preliminary data.</text>
</comment>
<dbReference type="Proteomes" id="UP000735302">
    <property type="component" value="Unassembled WGS sequence"/>
</dbReference>
<evidence type="ECO:0000313" key="1">
    <source>
        <dbReference type="EMBL" id="GFN89383.1"/>
    </source>
</evidence>
<sequence length="83" mass="9544">MAIQHGILAERPATSHSNLFQAGQVSEVVRRFYESDEISGQSLWRKDFITVRDDHGKKMTLQTYDADEHNGSFPAFQKKKTEM</sequence>
<gene>
    <name evidence="1" type="ORF">PoB_001588900</name>
</gene>
<dbReference type="EMBL" id="BLXT01001930">
    <property type="protein sequence ID" value="GFN89383.1"/>
    <property type="molecule type" value="Genomic_DNA"/>
</dbReference>
<protein>
    <submittedName>
        <fullName evidence="1">Uncharacterized protein</fullName>
    </submittedName>
</protein>
<evidence type="ECO:0000313" key="2">
    <source>
        <dbReference type="Proteomes" id="UP000735302"/>
    </source>
</evidence>
<keyword evidence="2" id="KW-1185">Reference proteome</keyword>
<proteinExistence type="predicted"/>
<dbReference type="AlphaFoldDB" id="A0AAV3Z237"/>
<reference evidence="1 2" key="1">
    <citation type="journal article" date="2021" name="Elife">
        <title>Chloroplast acquisition without the gene transfer in kleptoplastic sea slugs, Plakobranchus ocellatus.</title>
        <authorList>
            <person name="Maeda T."/>
            <person name="Takahashi S."/>
            <person name="Yoshida T."/>
            <person name="Shimamura S."/>
            <person name="Takaki Y."/>
            <person name="Nagai Y."/>
            <person name="Toyoda A."/>
            <person name="Suzuki Y."/>
            <person name="Arimoto A."/>
            <person name="Ishii H."/>
            <person name="Satoh N."/>
            <person name="Nishiyama T."/>
            <person name="Hasebe M."/>
            <person name="Maruyama T."/>
            <person name="Minagawa J."/>
            <person name="Obokata J."/>
            <person name="Shigenobu S."/>
        </authorList>
    </citation>
    <scope>NUCLEOTIDE SEQUENCE [LARGE SCALE GENOMIC DNA]</scope>
</reference>
<name>A0AAV3Z237_9GAST</name>